<evidence type="ECO:0000313" key="1">
    <source>
        <dbReference type="EMBL" id="PRP77782.1"/>
    </source>
</evidence>
<accession>A0A2P6N1D7</accession>
<dbReference type="Proteomes" id="UP000241769">
    <property type="component" value="Unassembled WGS sequence"/>
</dbReference>
<dbReference type="InParanoid" id="A0A2P6N1D7"/>
<dbReference type="AlphaFoldDB" id="A0A2P6N1D7"/>
<sequence length="364" mass="42839">MQGRDCVLEVFSSEQTTDFQDARQTYMMMAPPIDQLWLDAGKFYEIKMYGTCQLVSQRWKKETGDWFDLERFQYLPLRRKFARCKEPEDLQCLRRLLQLPNVFIRQEHLEEMREKSTGAPEQDDFIIDLLKSIGDTRPLIPACYYLSQRVLVFFGLTLVRRDQVELMRSLLNDRIIRTCMTTATEVVRCGSTQMFALLAKQGNISHELFVAVKAAHHRDFLLHIAKIFAAWKDPACFEILDKNLPYGWDTVAGRLLEAEDLPDNMYRRLLELIRNMYSSFVLFDLLKIMIRERPFHSGYNNAALCEAVKRLNVEMVKLLLRSRKIDRDVQREMMMEEASKAGNEEILRLLNKPARRKQNKCKTM</sequence>
<comment type="caution">
    <text evidence="1">The sequence shown here is derived from an EMBL/GenBank/DDBJ whole genome shotgun (WGS) entry which is preliminary data.</text>
</comment>
<gene>
    <name evidence="1" type="ORF">PROFUN_07724</name>
</gene>
<protein>
    <submittedName>
        <fullName evidence="1">Uncharacterized protein</fullName>
    </submittedName>
</protein>
<dbReference type="SUPFAM" id="SSF140860">
    <property type="entry name" value="Pseudo ankyrin repeat-like"/>
    <property type="match status" value="1"/>
</dbReference>
<name>A0A2P6N1D7_9EUKA</name>
<dbReference type="EMBL" id="MDYQ01000254">
    <property type="protein sequence ID" value="PRP77782.1"/>
    <property type="molecule type" value="Genomic_DNA"/>
</dbReference>
<reference evidence="1 2" key="1">
    <citation type="journal article" date="2018" name="Genome Biol. Evol.">
        <title>Multiple Roots of Fruiting Body Formation in Amoebozoa.</title>
        <authorList>
            <person name="Hillmann F."/>
            <person name="Forbes G."/>
            <person name="Novohradska S."/>
            <person name="Ferling I."/>
            <person name="Riege K."/>
            <person name="Groth M."/>
            <person name="Westermann M."/>
            <person name="Marz M."/>
            <person name="Spaller T."/>
            <person name="Winckler T."/>
            <person name="Schaap P."/>
            <person name="Glockner G."/>
        </authorList>
    </citation>
    <scope>NUCLEOTIDE SEQUENCE [LARGE SCALE GENOMIC DNA]</scope>
    <source>
        <strain evidence="1 2">Jena</strain>
    </source>
</reference>
<organism evidence="1 2">
    <name type="scientific">Planoprotostelium fungivorum</name>
    <dbReference type="NCBI Taxonomy" id="1890364"/>
    <lineage>
        <taxon>Eukaryota</taxon>
        <taxon>Amoebozoa</taxon>
        <taxon>Evosea</taxon>
        <taxon>Variosea</taxon>
        <taxon>Cavosteliida</taxon>
        <taxon>Cavosteliaceae</taxon>
        <taxon>Planoprotostelium</taxon>
    </lineage>
</organism>
<keyword evidence="2" id="KW-1185">Reference proteome</keyword>
<proteinExistence type="predicted"/>
<evidence type="ECO:0000313" key="2">
    <source>
        <dbReference type="Proteomes" id="UP000241769"/>
    </source>
</evidence>